<dbReference type="AlphaFoldDB" id="A0A0V0H3K1"/>
<protein>
    <submittedName>
        <fullName evidence="1">Putative ovule protein</fullName>
    </submittedName>
</protein>
<evidence type="ECO:0000313" key="1">
    <source>
        <dbReference type="EMBL" id="JAP14698.1"/>
    </source>
</evidence>
<name>A0A0V0H3K1_SOLCH</name>
<organism evidence="1">
    <name type="scientific">Solanum chacoense</name>
    <name type="common">Chaco potato</name>
    <dbReference type="NCBI Taxonomy" id="4108"/>
    <lineage>
        <taxon>Eukaryota</taxon>
        <taxon>Viridiplantae</taxon>
        <taxon>Streptophyta</taxon>
        <taxon>Embryophyta</taxon>
        <taxon>Tracheophyta</taxon>
        <taxon>Spermatophyta</taxon>
        <taxon>Magnoliopsida</taxon>
        <taxon>eudicotyledons</taxon>
        <taxon>Gunneridae</taxon>
        <taxon>Pentapetalae</taxon>
        <taxon>asterids</taxon>
        <taxon>lamiids</taxon>
        <taxon>Solanales</taxon>
        <taxon>Solanaceae</taxon>
        <taxon>Solanoideae</taxon>
        <taxon>Solaneae</taxon>
        <taxon>Solanum</taxon>
    </lineage>
</organism>
<dbReference type="EMBL" id="GEDG01026205">
    <property type="protein sequence ID" value="JAP14698.1"/>
    <property type="molecule type" value="Transcribed_RNA"/>
</dbReference>
<proteinExistence type="predicted"/>
<accession>A0A0V0H3K1</accession>
<reference evidence="1" key="1">
    <citation type="submission" date="2015-12" db="EMBL/GenBank/DDBJ databases">
        <title>Gene expression during late stages of embryo sac development: a critical building block for successful pollen-pistil interactions.</title>
        <authorList>
            <person name="Liu Y."/>
            <person name="Joly V."/>
            <person name="Sabar M."/>
            <person name="Matton D.P."/>
        </authorList>
    </citation>
    <scope>NUCLEOTIDE SEQUENCE</scope>
</reference>
<sequence length="61" mass="7417">MIFLIQNLLLSSYFIQRTNLFRLSNMASMEVDLRRNFNSDQCKLFICLKLKYEFRKCKMKA</sequence>